<dbReference type="RefSeq" id="WP_210683730.1">
    <property type="nucleotide sequence ID" value="NZ_JAGMWN010000016.1"/>
</dbReference>
<organism evidence="1 2">
    <name type="scientific">Marivibrio halodurans</name>
    <dbReference type="NCBI Taxonomy" id="2039722"/>
    <lineage>
        <taxon>Bacteria</taxon>
        <taxon>Pseudomonadati</taxon>
        <taxon>Pseudomonadota</taxon>
        <taxon>Alphaproteobacteria</taxon>
        <taxon>Rhodospirillales</taxon>
        <taxon>Rhodospirillaceae</taxon>
        <taxon>Marivibrio</taxon>
    </lineage>
</organism>
<protein>
    <submittedName>
        <fullName evidence="1">DUF4411 family protein</fullName>
    </submittedName>
</protein>
<dbReference type="InterPro" id="IPR016541">
    <property type="entry name" value="UCP008505"/>
</dbReference>
<gene>
    <name evidence="1" type="ORF">KAJ83_19085</name>
</gene>
<evidence type="ECO:0000313" key="1">
    <source>
        <dbReference type="EMBL" id="MBP5859131.1"/>
    </source>
</evidence>
<dbReference type="Pfam" id="PF14367">
    <property type="entry name" value="DUF4411"/>
    <property type="match status" value="1"/>
</dbReference>
<evidence type="ECO:0000313" key="2">
    <source>
        <dbReference type="Proteomes" id="UP000672602"/>
    </source>
</evidence>
<sequence>MHLLDANTLIAANKDYYPFDRVPEYWEWIPYQGEIGNIKIPVEIWDEFTPNLKALQDWKKDNRNALVLDHDGYDADVPTILAQYGHNLTERELDRIGKDPFLIAAALRTDATVVSRESSKRSLTRAKRRVPDICADLGINCINDHQLIAALDWSTSWRRP</sequence>
<reference evidence="1" key="1">
    <citation type="submission" date="2021-04" db="EMBL/GenBank/DDBJ databases">
        <authorList>
            <person name="Zhang D.-C."/>
        </authorList>
    </citation>
    <scope>NUCLEOTIDE SEQUENCE</scope>
    <source>
        <strain evidence="1">CGMCC 1.15697</strain>
    </source>
</reference>
<comment type="caution">
    <text evidence="1">The sequence shown here is derived from an EMBL/GenBank/DDBJ whole genome shotgun (WGS) entry which is preliminary data.</text>
</comment>
<dbReference type="Proteomes" id="UP000672602">
    <property type="component" value="Unassembled WGS sequence"/>
</dbReference>
<dbReference type="EMBL" id="JAGMWN010000016">
    <property type="protein sequence ID" value="MBP5859131.1"/>
    <property type="molecule type" value="Genomic_DNA"/>
</dbReference>
<dbReference type="AlphaFoldDB" id="A0A8J7SQI7"/>
<accession>A0A8J7SQI7</accession>
<proteinExistence type="predicted"/>
<name>A0A8J7SQI7_9PROT</name>
<keyword evidence="2" id="KW-1185">Reference proteome</keyword>